<dbReference type="PANTHER" id="PTHR28588">
    <property type="entry name" value="HAUS AUGMIN-LIKE COMPLEX SUBUNIT 5"/>
    <property type="match status" value="1"/>
</dbReference>
<dbReference type="OrthoDB" id="2019614at2759"/>
<dbReference type="KEGG" id="muo:115476139"/>
<feature type="coiled-coil region" evidence="1">
    <location>
        <begin position="67"/>
        <end position="113"/>
    </location>
</feature>
<dbReference type="PRINTS" id="PR02091">
    <property type="entry name" value="HAUSAUGMINL5"/>
</dbReference>
<gene>
    <name evidence="3 4 5" type="primary">HAUS5</name>
</gene>
<dbReference type="InterPro" id="IPR029131">
    <property type="entry name" value="HAUS5"/>
</dbReference>
<dbReference type="GO" id="GO:0005813">
    <property type="term" value="C:centrosome"/>
    <property type="evidence" value="ECO:0007669"/>
    <property type="project" value="TreeGrafter"/>
</dbReference>
<dbReference type="GO" id="GO:0070652">
    <property type="term" value="C:HAUS complex"/>
    <property type="evidence" value="ECO:0007669"/>
    <property type="project" value="InterPro"/>
</dbReference>
<evidence type="ECO:0000256" key="1">
    <source>
        <dbReference type="SAM" id="Coils"/>
    </source>
</evidence>
<organism evidence="2 4">
    <name type="scientific">Microcaecilia unicolor</name>
    <dbReference type="NCBI Taxonomy" id="1415580"/>
    <lineage>
        <taxon>Eukaryota</taxon>
        <taxon>Metazoa</taxon>
        <taxon>Chordata</taxon>
        <taxon>Craniata</taxon>
        <taxon>Vertebrata</taxon>
        <taxon>Euteleostomi</taxon>
        <taxon>Amphibia</taxon>
        <taxon>Gymnophiona</taxon>
        <taxon>Siphonopidae</taxon>
        <taxon>Microcaecilia</taxon>
    </lineage>
</organism>
<evidence type="ECO:0000313" key="5">
    <source>
        <dbReference type="RefSeq" id="XP_030068195.1"/>
    </source>
</evidence>
<evidence type="ECO:0000313" key="3">
    <source>
        <dbReference type="RefSeq" id="XP_030068193.1"/>
    </source>
</evidence>
<keyword evidence="1" id="KW-0175">Coiled coil</keyword>
<feature type="coiled-coil region" evidence="1">
    <location>
        <begin position="138"/>
        <end position="176"/>
    </location>
</feature>
<dbReference type="CTD" id="23354"/>
<dbReference type="RefSeq" id="XP_030068193.1">
    <property type="nucleotide sequence ID" value="XM_030212333.1"/>
</dbReference>
<dbReference type="Pfam" id="PF14817">
    <property type="entry name" value="HAUS5"/>
    <property type="match status" value="1"/>
</dbReference>
<reference evidence="3 4" key="1">
    <citation type="submission" date="2025-04" db="UniProtKB">
        <authorList>
            <consortium name="RefSeq"/>
        </authorList>
    </citation>
    <scope>IDENTIFICATION</scope>
</reference>
<evidence type="ECO:0000313" key="2">
    <source>
        <dbReference type="Proteomes" id="UP000515156"/>
    </source>
</evidence>
<sequence>MERKNLTQELKKWAMEEMGLPAHKIPSETVLRKLCVGQSADIWKYVIRHVHSLRNVKKIEGNLLWYQHLQQSEVKQSESELQQARRKQLVKEISALKLEVPQLIQQIKMAEREVIANETLVEASFERIQDARRRTLLLKAYSAKKEQEREKLHESNSRLSHRVDQLQEMSRKANEEVLLGAQAPDPNLSVSSFCILEPEVLRDVKEACQMRFQFLKSLHDDSVAGNLHSSVSEELRRTSHQQWLSVVENILSAHAPNHILAALEHLARQNTSELQKLTSSMDIDHDIQALKFRFESSHLEDVSETRSALPSVHCLIQEGWSACEKLWVQQVPLQVQVTDLSARLASMVQEKHQLLSDGSARSLLAREAFDLELRVVMLKAHRDALLQECHALEDEACAKKQELQTLQQKHQRIADFQQFVERKQEQIQILIKGNSCLKSQLLKSQREVQQFVQRRLLTPEQDVETEVQQLRGGVQRELKQFSRIFLPCLLHRVINGTQRVPAHELSIHHLDNMLPWDSLVFAGVCQSLKFPLYKAPEKILIHAAELKKVRMHLHGQISYKTTALNKLQMKKKQSQAPDVQTLIKMVRDHDVDQVALLVPKIQHLIQQCVQSINKTKDIQQAVTDWWDQPGQFALSWETRHGLSLCQWLERWTLALRTLQQQQHSSWAS</sequence>
<dbReference type="GO" id="GO:0051225">
    <property type="term" value="P:spindle assembly"/>
    <property type="evidence" value="ECO:0007669"/>
    <property type="project" value="InterPro"/>
</dbReference>
<proteinExistence type="predicted"/>
<dbReference type="RefSeq" id="XP_030068194.1">
    <property type="nucleotide sequence ID" value="XM_030212334.1"/>
</dbReference>
<dbReference type="InterPro" id="IPR026215">
    <property type="entry name" value="HAUS5_metazoa"/>
</dbReference>
<protein>
    <submittedName>
        <fullName evidence="3 4">HAUS augmin-like complex subunit 5 isoform X1</fullName>
    </submittedName>
</protein>
<dbReference type="GeneID" id="115476139"/>
<evidence type="ECO:0000313" key="4">
    <source>
        <dbReference type="RefSeq" id="XP_030068194.1"/>
    </source>
</evidence>
<name>A0A6P7YXK5_9AMPH</name>
<dbReference type="RefSeq" id="XP_030068195.1">
    <property type="nucleotide sequence ID" value="XM_030212335.1"/>
</dbReference>
<keyword evidence="2" id="KW-1185">Reference proteome</keyword>
<accession>A0A6P7YXK5</accession>
<dbReference type="GO" id="GO:0007098">
    <property type="term" value="P:centrosome cycle"/>
    <property type="evidence" value="ECO:0007669"/>
    <property type="project" value="InterPro"/>
</dbReference>
<dbReference type="PANTHER" id="PTHR28588:SF1">
    <property type="entry name" value="HAUS AUGMIN-LIKE COMPLEX SUBUNIT 5"/>
    <property type="match status" value="1"/>
</dbReference>
<dbReference type="Proteomes" id="UP000515156">
    <property type="component" value="Chromosome 8"/>
</dbReference>
<dbReference type="AlphaFoldDB" id="A0A6P7YXK5"/>